<reference evidence="10" key="2">
    <citation type="submission" date="2025-09" db="UniProtKB">
        <authorList>
            <consortium name="Ensembl"/>
        </authorList>
    </citation>
    <scope>IDENTIFICATION</scope>
</reference>
<accession>A0A8C4QW28</accession>
<dbReference type="Gene3D" id="3.30.46.10">
    <property type="entry name" value="Glycine N-methyltransferase, chain A, domain 1"/>
    <property type="match status" value="1"/>
</dbReference>
<dbReference type="GO" id="GO:0016594">
    <property type="term" value="F:glycine binding"/>
    <property type="evidence" value="ECO:0007669"/>
    <property type="project" value="TreeGrafter"/>
</dbReference>
<dbReference type="GO" id="GO:0046498">
    <property type="term" value="P:S-adenosylhomocysteine metabolic process"/>
    <property type="evidence" value="ECO:0007669"/>
    <property type="project" value="TreeGrafter"/>
</dbReference>
<dbReference type="PANTHER" id="PTHR16458:SF2">
    <property type="entry name" value="GLYCINE N-METHYLTRANSFERASE"/>
    <property type="match status" value="1"/>
</dbReference>
<keyword evidence="11" id="KW-1185">Reference proteome</keyword>
<name>A0A8C4QW28_EPTBU</name>
<keyword evidence="3 8" id="KW-0489">Methyltransferase</keyword>
<evidence type="ECO:0000256" key="1">
    <source>
        <dbReference type="ARBA" id="ARBA00011999"/>
    </source>
</evidence>
<dbReference type="GO" id="GO:1904047">
    <property type="term" value="F:S-adenosyl-L-methionine binding"/>
    <property type="evidence" value="ECO:0007669"/>
    <property type="project" value="TreeGrafter"/>
</dbReference>
<keyword evidence="6" id="KW-0290">Folate-binding</keyword>
<dbReference type="GO" id="GO:0005542">
    <property type="term" value="F:folic acid binding"/>
    <property type="evidence" value="ECO:0007669"/>
    <property type="project" value="UniProtKB-KW"/>
</dbReference>
<evidence type="ECO:0000256" key="2">
    <source>
        <dbReference type="ARBA" id="ARBA00019972"/>
    </source>
</evidence>
<dbReference type="PANTHER" id="PTHR16458">
    <property type="entry name" value="GLYCINE N-METHYLTRANSFERASE"/>
    <property type="match status" value="1"/>
</dbReference>
<keyword evidence="5 8" id="KW-0949">S-adenosyl-L-methionine</keyword>
<evidence type="ECO:0000256" key="5">
    <source>
        <dbReference type="ARBA" id="ARBA00022691"/>
    </source>
</evidence>
<feature type="binding site" evidence="9">
    <location>
        <begin position="115"/>
        <end position="116"/>
    </location>
    <ligand>
        <name>S-adenosyl-L-methionine</name>
        <dbReference type="ChEBI" id="CHEBI:59789"/>
    </ligand>
</feature>
<feature type="binding site" evidence="9">
    <location>
        <position position="136"/>
    </location>
    <ligand>
        <name>S-adenosyl-L-methionine</name>
        <dbReference type="ChEBI" id="CHEBI:59789"/>
    </ligand>
</feature>
<feature type="binding site" evidence="9">
    <location>
        <position position="67"/>
    </location>
    <ligand>
        <name>S-adenosyl-L-methionine</name>
        <dbReference type="ChEBI" id="CHEBI:59789"/>
    </ligand>
</feature>
<evidence type="ECO:0000313" key="10">
    <source>
        <dbReference type="Ensembl" id="ENSEBUP00000021361.1"/>
    </source>
</evidence>
<dbReference type="GO" id="GO:0017174">
    <property type="term" value="F:glycine N-methyltransferase activity"/>
    <property type="evidence" value="ECO:0007669"/>
    <property type="project" value="UniProtKB-EC"/>
</dbReference>
<evidence type="ECO:0000256" key="3">
    <source>
        <dbReference type="ARBA" id="ARBA00022603"/>
    </source>
</evidence>
<evidence type="ECO:0000256" key="6">
    <source>
        <dbReference type="ARBA" id="ARBA00022954"/>
    </source>
</evidence>
<dbReference type="InterPro" id="IPR014369">
    <property type="entry name" value="Gly/Sar_N_MeTrfase"/>
</dbReference>
<organism evidence="10 11">
    <name type="scientific">Eptatretus burgeri</name>
    <name type="common">Inshore hagfish</name>
    <dbReference type="NCBI Taxonomy" id="7764"/>
    <lineage>
        <taxon>Eukaryota</taxon>
        <taxon>Metazoa</taxon>
        <taxon>Chordata</taxon>
        <taxon>Craniata</taxon>
        <taxon>Vertebrata</taxon>
        <taxon>Cyclostomata</taxon>
        <taxon>Myxini</taxon>
        <taxon>Myxiniformes</taxon>
        <taxon>Myxinidae</taxon>
        <taxon>Eptatretinae</taxon>
        <taxon>Eptatretus</taxon>
    </lineage>
</organism>
<feature type="binding site" evidence="9">
    <location>
        <position position="37"/>
    </location>
    <ligand>
        <name>S-adenosyl-L-methionine</name>
        <dbReference type="ChEBI" id="CHEBI:59789"/>
    </ligand>
</feature>
<evidence type="ECO:0000256" key="7">
    <source>
        <dbReference type="ARBA" id="ARBA00048261"/>
    </source>
</evidence>
<dbReference type="GO" id="GO:0006111">
    <property type="term" value="P:regulation of gluconeogenesis"/>
    <property type="evidence" value="ECO:0007669"/>
    <property type="project" value="TreeGrafter"/>
</dbReference>
<dbReference type="GO" id="GO:0042802">
    <property type="term" value="F:identical protein binding"/>
    <property type="evidence" value="ECO:0007669"/>
    <property type="project" value="TreeGrafter"/>
</dbReference>
<dbReference type="GO" id="GO:1901052">
    <property type="term" value="P:sarcosine metabolic process"/>
    <property type="evidence" value="ECO:0007669"/>
    <property type="project" value="TreeGrafter"/>
</dbReference>
<protein>
    <recommendedName>
        <fullName evidence="2 8">Glycine N-methyltransferase</fullName>
        <ecNumber evidence="1 8">2.1.1.20</ecNumber>
    </recommendedName>
</protein>
<dbReference type="Ensembl" id="ENSEBUT00000021937.1">
    <property type="protein sequence ID" value="ENSEBUP00000021361.1"/>
    <property type="gene ID" value="ENSEBUG00000013162.1"/>
</dbReference>
<comment type="similarity">
    <text evidence="8">Belongs to the class I-like SAM-binding methyltransferase superfamily. Glycine N-methyltransferase family.</text>
</comment>
<dbReference type="Proteomes" id="UP000694388">
    <property type="component" value="Unplaced"/>
</dbReference>
<feature type="binding site" evidence="9">
    <location>
        <position position="88"/>
    </location>
    <ligand>
        <name>S-adenosyl-L-methionine</name>
        <dbReference type="ChEBI" id="CHEBI:59789"/>
    </ligand>
</feature>
<dbReference type="EC" id="2.1.1.20" evidence="1 8"/>
<dbReference type="GeneTree" id="ENSGT00390000006845"/>
<dbReference type="GO" id="GO:0046500">
    <property type="term" value="P:S-adenosylmethionine metabolic process"/>
    <property type="evidence" value="ECO:0007669"/>
    <property type="project" value="TreeGrafter"/>
</dbReference>
<dbReference type="InterPro" id="IPR029063">
    <property type="entry name" value="SAM-dependent_MTases_sf"/>
</dbReference>
<reference evidence="10" key="1">
    <citation type="submission" date="2025-08" db="UniProtKB">
        <authorList>
            <consortium name="Ensembl"/>
        </authorList>
    </citation>
    <scope>IDENTIFICATION</scope>
</reference>
<dbReference type="PIRSF" id="PIRSF000385">
    <property type="entry name" value="Gly_N-mtase"/>
    <property type="match status" value="1"/>
</dbReference>
<dbReference type="GO" id="GO:0006730">
    <property type="term" value="P:one-carbon metabolic process"/>
    <property type="evidence" value="ECO:0007669"/>
    <property type="project" value="TreeGrafter"/>
</dbReference>
<evidence type="ECO:0000256" key="4">
    <source>
        <dbReference type="ARBA" id="ARBA00022679"/>
    </source>
</evidence>
<proteinExistence type="inferred from homology"/>
<evidence type="ECO:0000256" key="8">
    <source>
        <dbReference type="PIRNR" id="PIRNR000385"/>
    </source>
</evidence>
<dbReference type="GO" id="GO:0005829">
    <property type="term" value="C:cytosol"/>
    <property type="evidence" value="ECO:0007669"/>
    <property type="project" value="TreeGrafter"/>
</dbReference>
<comment type="catalytic activity">
    <reaction evidence="7">
        <text>glycine + S-adenosyl-L-methionine = sarcosine + S-adenosyl-L-homocysteine + H(+)</text>
        <dbReference type="Rhea" id="RHEA:19937"/>
        <dbReference type="ChEBI" id="CHEBI:15378"/>
        <dbReference type="ChEBI" id="CHEBI:57305"/>
        <dbReference type="ChEBI" id="CHEBI:57433"/>
        <dbReference type="ChEBI" id="CHEBI:57856"/>
        <dbReference type="ChEBI" id="CHEBI:59789"/>
        <dbReference type="EC" id="2.1.1.20"/>
    </reaction>
    <physiologicalReaction direction="left-to-right" evidence="7">
        <dbReference type="Rhea" id="RHEA:19938"/>
    </physiologicalReaction>
</comment>
<dbReference type="Gene3D" id="3.40.50.150">
    <property type="entry name" value="Vaccinia Virus protein VP39"/>
    <property type="match status" value="1"/>
</dbReference>
<evidence type="ECO:0000313" key="11">
    <source>
        <dbReference type="Proteomes" id="UP000694388"/>
    </source>
</evidence>
<dbReference type="CDD" id="cd02440">
    <property type="entry name" value="AdoMet_MTases"/>
    <property type="match status" value="1"/>
</dbReference>
<dbReference type="GO" id="GO:0051289">
    <property type="term" value="P:protein homotetramerization"/>
    <property type="evidence" value="ECO:0007669"/>
    <property type="project" value="TreeGrafter"/>
</dbReference>
<dbReference type="SUPFAM" id="SSF53335">
    <property type="entry name" value="S-adenosyl-L-methionine-dependent methyltransferases"/>
    <property type="match status" value="1"/>
</dbReference>
<keyword evidence="4 8" id="KW-0808">Transferase</keyword>
<dbReference type="AlphaFoldDB" id="A0A8C4QW28"/>
<evidence type="ECO:0000256" key="9">
    <source>
        <dbReference type="PIRSR" id="PIRSR000385-2"/>
    </source>
</evidence>
<sequence length="265" mass="29629">CPDAIWACHSIGVEVCQKLLHLLKMDQYADGHILSIWDCFGKKTEESKTWLLDILRKHGCKTVLDVACGPGTESEMLVEEGFTVLSSDAMLLLRVQIVLLKPMEWNVCMFIKLANWLTLPEDIQKPGEGFDAVICLGNSLPHMPLTGGDQGPTLSIALKNIISMVRPGGILIFDHRNFDYILKTGEPILNTLGLNWVLQIKGVGMDSDRQRTFSINFYPVLLKEFKQMLSTILGGTFQHTLYGDFKPIIPGDDVKPAMFCHVVRV</sequence>
<feature type="binding site" evidence="9">
    <location>
        <position position="28"/>
    </location>
    <ligand>
        <name>S-adenosyl-L-methionine</name>
        <dbReference type="ChEBI" id="CHEBI:59789"/>
    </ligand>
</feature>
<dbReference type="GO" id="GO:0032259">
    <property type="term" value="P:methylation"/>
    <property type="evidence" value="ECO:0007669"/>
    <property type="project" value="UniProtKB-KW"/>
</dbReference>